<evidence type="ECO:0000256" key="3">
    <source>
        <dbReference type="ARBA" id="ARBA00022801"/>
    </source>
</evidence>
<proteinExistence type="predicted"/>
<feature type="region of interest" description="Disordered" evidence="5">
    <location>
        <begin position="153"/>
        <end position="172"/>
    </location>
</feature>
<organism evidence="7 8">
    <name type="scientific">Cylindrotheca closterium</name>
    <dbReference type="NCBI Taxonomy" id="2856"/>
    <lineage>
        <taxon>Eukaryota</taxon>
        <taxon>Sar</taxon>
        <taxon>Stramenopiles</taxon>
        <taxon>Ochrophyta</taxon>
        <taxon>Bacillariophyta</taxon>
        <taxon>Bacillariophyceae</taxon>
        <taxon>Bacillariophycidae</taxon>
        <taxon>Bacillariales</taxon>
        <taxon>Bacillariaceae</taxon>
        <taxon>Cylindrotheca</taxon>
    </lineage>
</organism>
<evidence type="ECO:0000313" key="8">
    <source>
        <dbReference type="Proteomes" id="UP001295423"/>
    </source>
</evidence>
<protein>
    <recommendedName>
        <fullName evidence="6">Succinylglutamate desuccinylase/Aspartoacylase catalytic domain-containing protein</fullName>
    </recommendedName>
</protein>
<evidence type="ECO:0000256" key="4">
    <source>
        <dbReference type="ARBA" id="ARBA00022833"/>
    </source>
</evidence>
<evidence type="ECO:0000256" key="2">
    <source>
        <dbReference type="ARBA" id="ARBA00022723"/>
    </source>
</evidence>
<dbReference type="Gene3D" id="3.40.630.10">
    <property type="entry name" value="Zn peptidases"/>
    <property type="match status" value="1"/>
</dbReference>
<evidence type="ECO:0000313" key="7">
    <source>
        <dbReference type="EMBL" id="CAJ1934027.1"/>
    </source>
</evidence>
<accession>A0AAD2CGH7</accession>
<dbReference type="GO" id="GO:0046872">
    <property type="term" value="F:metal ion binding"/>
    <property type="evidence" value="ECO:0007669"/>
    <property type="project" value="UniProtKB-KW"/>
</dbReference>
<dbReference type="InterPro" id="IPR055438">
    <property type="entry name" value="AstE_AspA_cat"/>
</dbReference>
<dbReference type="EMBL" id="CAKOGP040000324">
    <property type="protein sequence ID" value="CAJ1934027.1"/>
    <property type="molecule type" value="Genomic_DNA"/>
</dbReference>
<dbReference type="Proteomes" id="UP001295423">
    <property type="component" value="Unassembled WGS sequence"/>
</dbReference>
<evidence type="ECO:0000256" key="5">
    <source>
        <dbReference type="SAM" id="MobiDB-lite"/>
    </source>
</evidence>
<sequence>MSATSTDEIPRFYPIGTPGKPWEEADCKAWKEQAKVQRSYQKEVVDKLQLVKDEAKYKDQDWFEIKHYGALSHDPSRYPLVAIQSKEFDIDKPFVLVTGGVHGYETSGVQGAIAFCQSEIAANKYAKSLNIVVCPCVSPWAYEHIQRWQADLSDPNRSFQPDDESEQTEESKALMTHIQHIQQEVMTQKGEKKESPFWKCHLDLHETTDTDVTEFRPAKRAKAGLPPQEGGIPDGFYLVADSTNPQLEFQKAVIDKVKQVTHIAPADDAGTILDEPVVEEGIIRVPARELGLCGGVTLGEYTTTTEVYPDSPKATAETCNQAQVAAIIGGLDYILSQS</sequence>
<keyword evidence="3" id="KW-0378">Hydrolase</keyword>
<evidence type="ECO:0000259" key="6">
    <source>
        <dbReference type="Pfam" id="PF24827"/>
    </source>
</evidence>
<dbReference type="AlphaFoldDB" id="A0AAD2CGH7"/>
<keyword evidence="2" id="KW-0479">Metal-binding</keyword>
<feature type="domain" description="Succinylglutamate desuccinylase/Aspartoacylase catalytic" evidence="6">
    <location>
        <begin position="93"/>
        <end position="210"/>
    </location>
</feature>
<dbReference type="SUPFAM" id="SSF53187">
    <property type="entry name" value="Zn-dependent exopeptidases"/>
    <property type="match status" value="1"/>
</dbReference>
<dbReference type="GO" id="GO:0016788">
    <property type="term" value="F:hydrolase activity, acting on ester bonds"/>
    <property type="evidence" value="ECO:0007669"/>
    <property type="project" value="InterPro"/>
</dbReference>
<keyword evidence="4" id="KW-0862">Zinc</keyword>
<comment type="cofactor">
    <cofactor evidence="1">
        <name>Zn(2+)</name>
        <dbReference type="ChEBI" id="CHEBI:29105"/>
    </cofactor>
</comment>
<keyword evidence="8" id="KW-1185">Reference proteome</keyword>
<evidence type="ECO:0000256" key="1">
    <source>
        <dbReference type="ARBA" id="ARBA00001947"/>
    </source>
</evidence>
<name>A0AAD2CGH7_9STRA</name>
<comment type="caution">
    <text evidence="7">The sequence shown here is derived from an EMBL/GenBank/DDBJ whole genome shotgun (WGS) entry which is preliminary data.</text>
</comment>
<reference evidence="7" key="1">
    <citation type="submission" date="2023-08" db="EMBL/GenBank/DDBJ databases">
        <authorList>
            <person name="Audoor S."/>
            <person name="Bilcke G."/>
        </authorList>
    </citation>
    <scope>NUCLEOTIDE SEQUENCE</scope>
</reference>
<gene>
    <name evidence="7" type="ORF">CYCCA115_LOCUS3563</name>
</gene>
<dbReference type="Pfam" id="PF24827">
    <property type="entry name" value="AstE_AspA_cat"/>
    <property type="match status" value="1"/>
</dbReference>